<evidence type="ECO:0000313" key="2">
    <source>
        <dbReference type="EMBL" id="OJH35908.1"/>
    </source>
</evidence>
<reference evidence="3" key="1">
    <citation type="submission" date="2016-11" db="EMBL/GenBank/DDBJ databases">
        <authorList>
            <person name="Shukria A."/>
            <person name="Stevens D.C."/>
        </authorList>
    </citation>
    <scope>NUCLEOTIDE SEQUENCE [LARGE SCALE GENOMIC DNA]</scope>
    <source>
        <strain evidence="3">Cbfe23</strain>
    </source>
</reference>
<dbReference type="STRING" id="83449.BON30_35410"/>
<reference evidence="2 3" key="2">
    <citation type="submission" date="2016-12" db="EMBL/GenBank/DDBJ databases">
        <title>Draft Genome Sequence of Cystobacter ferrugineus Strain Cbfe23.</title>
        <authorList>
            <person name="Akbar S."/>
            <person name="Dowd S.E."/>
            <person name="Stevens D.C."/>
        </authorList>
    </citation>
    <scope>NUCLEOTIDE SEQUENCE [LARGE SCALE GENOMIC DNA]</scope>
    <source>
        <strain evidence="2 3">Cbfe23</strain>
    </source>
</reference>
<keyword evidence="3" id="KW-1185">Reference proteome</keyword>
<dbReference type="Proteomes" id="UP000182229">
    <property type="component" value="Unassembled WGS sequence"/>
</dbReference>
<proteinExistence type="predicted"/>
<evidence type="ECO:0000313" key="3">
    <source>
        <dbReference type="Proteomes" id="UP000182229"/>
    </source>
</evidence>
<name>A0A1L9B0W9_9BACT</name>
<dbReference type="EMBL" id="MPIN01000012">
    <property type="protein sequence ID" value="OJH35908.1"/>
    <property type="molecule type" value="Genomic_DNA"/>
</dbReference>
<comment type="caution">
    <text evidence="2">The sequence shown here is derived from an EMBL/GenBank/DDBJ whole genome shotgun (WGS) entry which is preliminary data.</text>
</comment>
<feature type="compositionally biased region" description="Gly residues" evidence="1">
    <location>
        <begin position="72"/>
        <end position="81"/>
    </location>
</feature>
<dbReference type="AlphaFoldDB" id="A0A1L9B0W9"/>
<gene>
    <name evidence="2" type="ORF">BON30_35410</name>
</gene>
<sequence length="103" mass="11285">MPLAPTPLRTDSTRLGVKGLDLEDVDALLGELKLERGVPPVHHRFRGGTSEALRLLRTFVSEHLPPWRRAGGWTGAQGGHGRLYPRGGHPRGRGEGGRSPLRR</sequence>
<accession>A0A1L9B0W9</accession>
<feature type="region of interest" description="Disordered" evidence="1">
    <location>
        <begin position="67"/>
        <end position="103"/>
    </location>
</feature>
<organism evidence="2 3">
    <name type="scientific">Cystobacter ferrugineus</name>
    <dbReference type="NCBI Taxonomy" id="83449"/>
    <lineage>
        <taxon>Bacteria</taxon>
        <taxon>Pseudomonadati</taxon>
        <taxon>Myxococcota</taxon>
        <taxon>Myxococcia</taxon>
        <taxon>Myxococcales</taxon>
        <taxon>Cystobacterineae</taxon>
        <taxon>Archangiaceae</taxon>
        <taxon>Cystobacter</taxon>
    </lineage>
</organism>
<evidence type="ECO:0000256" key="1">
    <source>
        <dbReference type="SAM" id="MobiDB-lite"/>
    </source>
</evidence>
<protein>
    <submittedName>
        <fullName evidence="2">Uncharacterized protein</fullName>
    </submittedName>
</protein>